<reference evidence="2 3" key="1">
    <citation type="submission" date="2020-03" db="EMBL/GenBank/DDBJ databases">
        <title>Leucobacter sp. nov., isolated from beetles.</title>
        <authorList>
            <person name="Hyun D.-W."/>
            <person name="Bae J.-W."/>
        </authorList>
    </citation>
    <scope>NUCLEOTIDE SEQUENCE [LARGE SCALE GENOMIC DNA]</scope>
    <source>
        <strain evidence="2 3">HDW9B</strain>
    </source>
</reference>
<keyword evidence="3" id="KW-1185">Reference proteome</keyword>
<dbReference type="Proteomes" id="UP000501387">
    <property type="component" value="Chromosome"/>
</dbReference>
<dbReference type="EMBL" id="CP049934">
    <property type="protein sequence ID" value="QIM16832.1"/>
    <property type="molecule type" value="Genomic_DNA"/>
</dbReference>
<gene>
    <name evidence="2" type="ORF">G7067_11150</name>
</gene>
<evidence type="ECO:0000259" key="1">
    <source>
        <dbReference type="PROSITE" id="PS51729"/>
    </source>
</evidence>
<dbReference type="InterPro" id="IPR016181">
    <property type="entry name" value="Acyl_CoA_acyltransferase"/>
</dbReference>
<organism evidence="2 3">
    <name type="scientific">Leucobacter insecticola</name>
    <dbReference type="NCBI Taxonomy" id="2714934"/>
    <lineage>
        <taxon>Bacteria</taxon>
        <taxon>Bacillati</taxon>
        <taxon>Actinomycetota</taxon>
        <taxon>Actinomycetes</taxon>
        <taxon>Micrococcales</taxon>
        <taxon>Microbacteriaceae</taxon>
        <taxon>Leucobacter</taxon>
    </lineage>
</organism>
<accession>A0A6G8FL74</accession>
<dbReference type="InterPro" id="IPR031165">
    <property type="entry name" value="GNAT_YJDJ"/>
</dbReference>
<dbReference type="AlphaFoldDB" id="A0A6G8FL74"/>
<dbReference type="GO" id="GO:0016740">
    <property type="term" value="F:transferase activity"/>
    <property type="evidence" value="ECO:0007669"/>
    <property type="project" value="UniProtKB-KW"/>
</dbReference>
<evidence type="ECO:0000313" key="3">
    <source>
        <dbReference type="Proteomes" id="UP000501387"/>
    </source>
</evidence>
<evidence type="ECO:0000313" key="2">
    <source>
        <dbReference type="EMBL" id="QIM16832.1"/>
    </source>
</evidence>
<dbReference type="Pfam" id="PF14542">
    <property type="entry name" value="Acetyltransf_CG"/>
    <property type="match status" value="1"/>
</dbReference>
<dbReference type="Gene3D" id="3.40.630.30">
    <property type="match status" value="1"/>
</dbReference>
<proteinExistence type="predicted"/>
<dbReference type="PANTHER" id="PTHR31435:SF9">
    <property type="entry name" value="PROTEIN NATD1"/>
    <property type="match status" value="1"/>
</dbReference>
<dbReference type="SUPFAM" id="SSF55729">
    <property type="entry name" value="Acyl-CoA N-acyltransferases (Nat)"/>
    <property type="match status" value="1"/>
</dbReference>
<dbReference type="InterPro" id="IPR045057">
    <property type="entry name" value="Gcn5-rel_NAT"/>
</dbReference>
<sequence length="108" mass="11937">MANYSDEAEASAAGLRIVHEPNQHRFAVYQSEPQGDRLVGEAHYSLIEDSIIDFDHTVVLPELRGSGIATLLAQRALDPEVIGSRRVHASCWFITGYLKRHPEALPSA</sequence>
<dbReference type="KEGG" id="lins:G7067_11150"/>
<dbReference type="RefSeq" id="WP_166324324.1">
    <property type="nucleotide sequence ID" value="NZ_CP049934.1"/>
</dbReference>
<name>A0A6G8FL74_9MICO</name>
<keyword evidence="2" id="KW-0808">Transferase</keyword>
<feature type="domain" description="N-acetyltransferase" evidence="1">
    <location>
        <begin position="18"/>
        <end position="108"/>
    </location>
</feature>
<dbReference type="PANTHER" id="PTHR31435">
    <property type="entry name" value="PROTEIN NATD1"/>
    <property type="match status" value="1"/>
</dbReference>
<dbReference type="PROSITE" id="PS51729">
    <property type="entry name" value="GNAT_YJDJ"/>
    <property type="match status" value="1"/>
</dbReference>
<protein>
    <submittedName>
        <fullName evidence="2">N-acetyltransferase</fullName>
    </submittedName>
</protein>